<dbReference type="Pfam" id="PF13302">
    <property type="entry name" value="Acetyltransf_3"/>
    <property type="match status" value="1"/>
</dbReference>
<organism evidence="2 3">
    <name type="scientific">Paenibacillus aurantius</name>
    <dbReference type="NCBI Taxonomy" id="2918900"/>
    <lineage>
        <taxon>Bacteria</taxon>
        <taxon>Bacillati</taxon>
        <taxon>Bacillota</taxon>
        <taxon>Bacilli</taxon>
        <taxon>Bacillales</taxon>
        <taxon>Paenibacillaceae</taxon>
        <taxon>Paenibacillus</taxon>
    </lineage>
</organism>
<protein>
    <submittedName>
        <fullName evidence="2">GNAT family N-acetyltransferase</fullName>
    </submittedName>
</protein>
<dbReference type="InterPro" id="IPR051531">
    <property type="entry name" value="N-acetyltransferase"/>
</dbReference>
<dbReference type="SUPFAM" id="SSF55729">
    <property type="entry name" value="Acyl-CoA N-acyltransferases (Nat)"/>
    <property type="match status" value="1"/>
</dbReference>
<dbReference type="EMBL" id="CP130318">
    <property type="protein sequence ID" value="WNQ10584.1"/>
    <property type="molecule type" value="Genomic_DNA"/>
</dbReference>
<sequence>MIMTERLELIPFNPVNVEEVSRQYPIGPHVESYLERLEEDPEEMGWGVWYVVDKMTRQVIGDLGFKGKPSGRTVEVGYGFLPEVHNRGYATEAVKALLTWAFSTGQVDRVTAECLQDNPGSRRVLEKADFVQTGSRDGMLDWEIERESWSSLS</sequence>
<dbReference type="Gene3D" id="3.40.630.30">
    <property type="match status" value="1"/>
</dbReference>
<evidence type="ECO:0000313" key="2">
    <source>
        <dbReference type="EMBL" id="WNQ10584.1"/>
    </source>
</evidence>
<dbReference type="PROSITE" id="PS51186">
    <property type="entry name" value="GNAT"/>
    <property type="match status" value="1"/>
</dbReference>
<dbReference type="KEGG" id="paun:MJA45_23665"/>
<name>A0AA96LB43_9BACL</name>
<dbReference type="InterPro" id="IPR016181">
    <property type="entry name" value="Acyl_CoA_acyltransferase"/>
</dbReference>
<gene>
    <name evidence="2" type="ORF">MJA45_23665</name>
</gene>
<dbReference type="PANTHER" id="PTHR43792:SF13">
    <property type="entry name" value="ACETYLTRANSFERASE"/>
    <property type="match status" value="1"/>
</dbReference>
<dbReference type="Proteomes" id="UP001305702">
    <property type="component" value="Chromosome"/>
</dbReference>
<dbReference type="InterPro" id="IPR000182">
    <property type="entry name" value="GNAT_dom"/>
</dbReference>
<evidence type="ECO:0000259" key="1">
    <source>
        <dbReference type="PROSITE" id="PS51186"/>
    </source>
</evidence>
<dbReference type="PANTHER" id="PTHR43792">
    <property type="entry name" value="GNAT FAMILY, PUTATIVE (AFU_ORTHOLOGUE AFUA_3G00765)-RELATED-RELATED"/>
    <property type="match status" value="1"/>
</dbReference>
<proteinExistence type="predicted"/>
<accession>A0AA96LB43</accession>
<dbReference type="RefSeq" id="WP_315604358.1">
    <property type="nucleotide sequence ID" value="NZ_CP130318.1"/>
</dbReference>
<reference evidence="2 3" key="1">
    <citation type="submission" date="2022-02" db="EMBL/GenBank/DDBJ databases">
        <title>Paenibacillus sp. MBLB1776 Whole Genome Shotgun Sequencing.</title>
        <authorList>
            <person name="Hwang C.Y."/>
            <person name="Cho E.-S."/>
            <person name="Seo M.-J."/>
        </authorList>
    </citation>
    <scope>NUCLEOTIDE SEQUENCE [LARGE SCALE GENOMIC DNA]</scope>
    <source>
        <strain evidence="2 3">MBLB1776</strain>
    </source>
</reference>
<keyword evidence="3" id="KW-1185">Reference proteome</keyword>
<dbReference type="AlphaFoldDB" id="A0AA96LB43"/>
<dbReference type="GO" id="GO:0016747">
    <property type="term" value="F:acyltransferase activity, transferring groups other than amino-acyl groups"/>
    <property type="evidence" value="ECO:0007669"/>
    <property type="project" value="InterPro"/>
</dbReference>
<evidence type="ECO:0000313" key="3">
    <source>
        <dbReference type="Proteomes" id="UP001305702"/>
    </source>
</evidence>
<feature type="domain" description="N-acetyltransferase" evidence="1">
    <location>
        <begin position="7"/>
        <end position="147"/>
    </location>
</feature>